<dbReference type="AlphaFoldDB" id="X1GKM0"/>
<comment type="caution">
    <text evidence="1">The sequence shown here is derived from an EMBL/GenBank/DDBJ whole genome shotgun (WGS) entry which is preliminary data.</text>
</comment>
<organism evidence="1">
    <name type="scientific">marine sediment metagenome</name>
    <dbReference type="NCBI Taxonomy" id="412755"/>
    <lineage>
        <taxon>unclassified sequences</taxon>
        <taxon>metagenomes</taxon>
        <taxon>ecological metagenomes</taxon>
    </lineage>
</organism>
<gene>
    <name evidence="1" type="ORF">S03H2_17744</name>
</gene>
<name>X1GKM0_9ZZZZ</name>
<evidence type="ECO:0000313" key="1">
    <source>
        <dbReference type="EMBL" id="GAH33533.1"/>
    </source>
</evidence>
<accession>X1GKM0</accession>
<dbReference type="EMBL" id="BARU01009171">
    <property type="protein sequence ID" value="GAH33533.1"/>
    <property type="molecule type" value="Genomic_DNA"/>
</dbReference>
<proteinExistence type="predicted"/>
<reference evidence="1" key="1">
    <citation type="journal article" date="2014" name="Front. Microbiol.">
        <title>High frequency of phylogenetically diverse reductive dehalogenase-homologous genes in deep subseafloor sedimentary metagenomes.</title>
        <authorList>
            <person name="Kawai M."/>
            <person name="Futagami T."/>
            <person name="Toyoda A."/>
            <person name="Takaki Y."/>
            <person name="Nishi S."/>
            <person name="Hori S."/>
            <person name="Arai W."/>
            <person name="Tsubouchi T."/>
            <person name="Morono Y."/>
            <person name="Uchiyama I."/>
            <person name="Ito T."/>
            <person name="Fujiyama A."/>
            <person name="Inagaki F."/>
            <person name="Takami H."/>
        </authorList>
    </citation>
    <scope>NUCLEOTIDE SEQUENCE</scope>
    <source>
        <strain evidence="1">Expedition CK06-06</strain>
    </source>
</reference>
<protein>
    <submittedName>
        <fullName evidence="1">Uncharacterized protein</fullName>
    </submittedName>
</protein>
<sequence>MAELFKKPKYGHDPDGYLYHKDKKVLVQIGKTFYALKEWETLPGNLEGE</sequence>
<feature type="non-terminal residue" evidence="1">
    <location>
        <position position="49"/>
    </location>
</feature>